<dbReference type="Proteomes" id="UP000594873">
    <property type="component" value="Chromosome"/>
</dbReference>
<organism evidence="2 3">
    <name type="scientific">Allosphingosinicella flava</name>
    <dbReference type="NCBI Taxonomy" id="2771430"/>
    <lineage>
        <taxon>Bacteria</taxon>
        <taxon>Pseudomonadati</taxon>
        <taxon>Pseudomonadota</taxon>
        <taxon>Alphaproteobacteria</taxon>
        <taxon>Sphingomonadales</taxon>
        <taxon>Sphingomonadaceae</taxon>
        <taxon>Allosphingosinicella</taxon>
    </lineage>
</organism>
<dbReference type="Pfam" id="PF02643">
    <property type="entry name" value="DUF192"/>
    <property type="match status" value="1"/>
</dbReference>
<dbReference type="RefSeq" id="WP_200971847.1">
    <property type="nucleotide sequence ID" value="NZ_CP065592.1"/>
</dbReference>
<feature type="chain" id="PRO_5032771604" evidence="1">
    <location>
        <begin position="22"/>
        <end position="157"/>
    </location>
</feature>
<keyword evidence="1" id="KW-0732">Signal</keyword>
<dbReference type="AlphaFoldDB" id="A0A7T2GJZ1"/>
<keyword evidence="3" id="KW-1185">Reference proteome</keyword>
<name>A0A7T2GJZ1_9SPHN</name>
<dbReference type="InterPro" id="IPR038695">
    <property type="entry name" value="Saro_0823-like_sf"/>
</dbReference>
<accession>A0A7T2GJZ1</accession>
<evidence type="ECO:0000256" key="1">
    <source>
        <dbReference type="SAM" id="SignalP"/>
    </source>
</evidence>
<dbReference type="InterPro" id="IPR003795">
    <property type="entry name" value="DUF192"/>
</dbReference>
<dbReference type="KEGG" id="sflv:IC614_00690"/>
<proteinExistence type="predicted"/>
<evidence type="ECO:0000313" key="3">
    <source>
        <dbReference type="Proteomes" id="UP000594873"/>
    </source>
</evidence>
<gene>
    <name evidence="2" type="ORF">IC614_00690</name>
</gene>
<dbReference type="PANTHER" id="PTHR37953">
    <property type="entry name" value="UPF0127 PROTEIN MJ1496"/>
    <property type="match status" value="1"/>
</dbReference>
<protein>
    <submittedName>
        <fullName evidence="2">DUF192 domain-containing protein</fullName>
    </submittedName>
</protein>
<feature type="signal peptide" evidence="1">
    <location>
        <begin position="1"/>
        <end position="21"/>
    </location>
</feature>
<dbReference type="EMBL" id="CP065592">
    <property type="protein sequence ID" value="QPQ55172.1"/>
    <property type="molecule type" value="Genomic_DNA"/>
</dbReference>
<sequence length="157" mass="16658">MNPHFAALSLALLASTTACNAQPQAQPTAPVRSEAGLRVVPLTIRADGRAHLFQVEVAATPQEQGQGLMYRQTLAPNAGMIFPFEEPRIASFWMKNTLIPLDMVFIRADGTISSIAANTIPHSLTPVQSSEPVAAVLELAGGRAAELGIEAGDKVSW</sequence>
<reference evidence="2 3" key="1">
    <citation type="submission" date="2020-11" db="EMBL/GenBank/DDBJ databases">
        <title>Genome seq and assembly of Sphingosinicella sp.</title>
        <authorList>
            <person name="Chhetri G."/>
        </authorList>
    </citation>
    <scope>NUCLEOTIDE SEQUENCE [LARGE SCALE GENOMIC DNA]</scope>
    <source>
        <strain evidence="2 3">UDD2</strain>
    </source>
</reference>
<dbReference type="PANTHER" id="PTHR37953:SF1">
    <property type="entry name" value="UPF0127 PROTEIN MJ1496"/>
    <property type="match status" value="1"/>
</dbReference>
<evidence type="ECO:0000313" key="2">
    <source>
        <dbReference type="EMBL" id="QPQ55172.1"/>
    </source>
</evidence>
<dbReference type="Gene3D" id="2.60.120.1140">
    <property type="entry name" value="Protein of unknown function DUF192"/>
    <property type="match status" value="1"/>
</dbReference>